<evidence type="ECO:0000313" key="3">
    <source>
        <dbReference type="Proteomes" id="UP000585474"/>
    </source>
</evidence>
<dbReference type="OrthoDB" id="1897643at2759"/>
<gene>
    <name evidence="2" type="ORF">Acr_08g0001290</name>
</gene>
<accession>A0A7J0EZC6</accession>
<dbReference type="InterPro" id="IPR027949">
    <property type="entry name" value="Chloroplast_duf"/>
</dbReference>
<dbReference type="AlphaFoldDB" id="A0A7J0EZC6"/>
<sequence length="199" mass="21797">MNTKVFDPMMMVKLYVIMEAISDRVEMHKNIREQRNNWNSLLSISIKTITLTISIMIGIAAMSGGGDHSSGTQALFNFAISHSGGLRKSKRQVLKGFGGRKNNSNGWDSKLEDELKEINMVSKRKDEESYLRLGGKALKLNKALASSLLTDLVAVGYAFVGTPSCGSWAVVLRIIAGVLSSVVNTLEHGVQVGIVFEMY</sequence>
<dbReference type="PANTHER" id="PTHR33358">
    <property type="entry name" value="F-BOX PROTEIN WITH A DOMAIN PROTEIN"/>
    <property type="match status" value="1"/>
</dbReference>
<dbReference type="PANTHER" id="PTHR33358:SF12">
    <property type="entry name" value="F-BOX PROTEIN WITH A DOMAIN PROTEIN"/>
    <property type="match status" value="1"/>
</dbReference>
<comment type="caution">
    <text evidence="2">The sequence shown here is derived from an EMBL/GenBank/DDBJ whole genome shotgun (WGS) entry which is preliminary data.</text>
</comment>
<feature type="transmembrane region" description="Helical" evidence="1">
    <location>
        <begin position="41"/>
        <end position="62"/>
    </location>
</feature>
<evidence type="ECO:0000313" key="2">
    <source>
        <dbReference type="EMBL" id="GFY91733.1"/>
    </source>
</evidence>
<dbReference type="Proteomes" id="UP000585474">
    <property type="component" value="Unassembled WGS sequence"/>
</dbReference>
<evidence type="ECO:0000256" key="1">
    <source>
        <dbReference type="SAM" id="Phobius"/>
    </source>
</evidence>
<keyword evidence="1" id="KW-0812">Transmembrane</keyword>
<reference evidence="2 3" key="1">
    <citation type="submission" date="2019-07" db="EMBL/GenBank/DDBJ databases">
        <title>De Novo Assembly of kiwifruit Actinidia rufa.</title>
        <authorList>
            <person name="Sugita-Konishi S."/>
            <person name="Sato K."/>
            <person name="Mori E."/>
            <person name="Abe Y."/>
            <person name="Kisaki G."/>
            <person name="Hamano K."/>
            <person name="Suezawa K."/>
            <person name="Otani M."/>
            <person name="Fukuda T."/>
            <person name="Manabe T."/>
            <person name="Gomi K."/>
            <person name="Tabuchi M."/>
            <person name="Akimitsu K."/>
            <person name="Kataoka I."/>
        </authorList>
    </citation>
    <scope>NUCLEOTIDE SEQUENCE [LARGE SCALE GENOMIC DNA]</scope>
    <source>
        <strain evidence="3">cv. Fuchu</strain>
    </source>
</reference>
<proteinExistence type="predicted"/>
<keyword evidence="3" id="KW-1185">Reference proteome</keyword>
<dbReference type="Pfam" id="PF14476">
    <property type="entry name" value="Chloroplast_duf"/>
    <property type="match status" value="2"/>
</dbReference>
<organism evidence="2 3">
    <name type="scientific">Actinidia rufa</name>
    <dbReference type="NCBI Taxonomy" id="165716"/>
    <lineage>
        <taxon>Eukaryota</taxon>
        <taxon>Viridiplantae</taxon>
        <taxon>Streptophyta</taxon>
        <taxon>Embryophyta</taxon>
        <taxon>Tracheophyta</taxon>
        <taxon>Spermatophyta</taxon>
        <taxon>Magnoliopsida</taxon>
        <taxon>eudicotyledons</taxon>
        <taxon>Gunneridae</taxon>
        <taxon>Pentapetalae</taxon>
        <taxon>asterids</taxon>
        <taxon>Ericales</taxon>
        <taxon>Actinidiaceae</taxon>
        <taxon>Actinidia</taxon>
    </lineage>
</organism>
<protein>
    <submittedName>
        <fullName evidence="2">F-box protein with a domain protein</fullName>
    </submittedName>
</protein>
<keyword evidence="1" id="KW-0472">Membrane</keyword>
<dbReference type="EMBL" id="BJWL01000008">
    <property type="protein sequence ID" value="GFY91733.1"/>
    <property type="molecule type" value="Genomic_DNA"/>
</dbReference>
<name>A0A7J0EZC6_9ERIC</name>
<keyword evidence="1" id="KW-1133">Transmembrane helix</keyword>